<dbReference type="InterPro" id="IPR059226">
    <property type="entry name" value="Choice_anch_Q_dom"/>
</dbReference>
<feature type="region of interest" description="Disordered" evidence="1">
    <location>
        <begin position="503"/>
        <end position="528"/>
    </location>
</feature>
<dbReference type="RefSeq" id="WP_353865323.1">
    <property type="nucleotide sequence ID" value="NZ_CP088295.1"/>
</dbReference>
<evidence type="ECO:0000259" key="3">
    <source>
        <dbReference type="PROSITE" id="PS50093"/>
    </source>
</evidence>
<dbReference type="InterPro" id="IPR022409">
    <property type="entry name" value="PKD/Chitinase_dom"/>
</dbReference>
<dbReference type="NCBIfam" id="NF041518">
    <property type="entry name" value="choice_anch_Q"/>
    <property type="match status" value="1"/>
</dbReference>
<dbReference type="SUPFAM" id="SSF51126">
    <property type="entry name" value="Pectin lyase-like"/>
    <property type="match status" value="1"/>
</dbReference>
<dbReference type="SUPFAM" id="SSF49299">
    <property type="entry name" value="PKD domain"/>
    <property type="match status" value="1"/>
</dbReference>
<dbReference type="Proteomes" id="UP001058860">
    <property type="component" value="Chromosome"/>
</dbReference>
<dbReference type="PROSITE" id="PS51318">
    <property type="entry name" value="TAT"/>
    <property type="match status" value="1"/>
</dbReference>
<evidence type="ECO:0000313" key="4">
    <source>
        <dbReference type="EMBL" id="UUY04843.1"/>
    </source>
</evidence>
<gene>
    <name evidence="4" type="ORF">LRS13_04750</name>
</gene>
<reference evidence="5" key="1">
    <citation type="submission" date="2021-11" db="EMBL/GenBank/DDBJ databases">
        <title>Cultivation dependent microbiological survey of springs from the worlds oldest radium mine currently devoted to the extraction of radon-saturated water.</title>
        <authorList>
            <person name="Kapinusova G."/>
            <person name="Smrhova T."/>
            <person name="Strejcek M."/>
            <person name="Suman J."/>
            <person name="Jani K."/>
            <person name="Pajer P."/>
            <person name="Uhlik O."/>
        </authorList>
    </citation>
    <scope>NUCLEOTIDE SEQUENCE [LARGE SCALE GENOMIC DNA]</scope>
    <source>
        <strain evidence="5">J379</strain>
    </source>
</reference>
<feature type="domain" description="PKD" evidence="3">
    <location>
        <begin position="414"/>
        <end position="498"/>
    </location>
</feature>
<proteinExistence type="predicted"/>
<dbReference type="InterPro" id="IPR000601">
    <property type="entry name" value="PKD_dom"/>
</dbReference>
<sequence>MSRRSRRLALLAAASTAAVLTPAAAAQAEVYCVNTASCPFGTVKADIQSAIDAAEADGNGADTISVGPKATPYVGPFTYDDGGGGGKLTIIGAGIGDTVLSSNGSGGHTLSLANADSVVKNLTLRTASSGSFSALWLNGGRAEGVRVEQAGNDFDTLGVNLYGAGSEFADGEIAMTAGLAVRTGHPNGTSGLRIDRSHLTGRGGVSTDAGSSLTIDRSTIDTTRTALIAGGSGSSATITNSVVRMGNAGGSDTALQAVGNGTLTAVHVTLLGSGAGNAIGASSAASNWAATAQVRNSIISGFTRYAACSGDNGGSALLTLQYTSKTGASQSDPECTLTTGAGVLTGAPQFAGGTPGADLAAADLRLQAPSPLIDAGDGAGILATDFAGLSRPVDGNGTGGAQVDLGAIEYRREAPVAQLAAPATAVVGQPVAFSAAGTTDPDGDALTYAWAFGDGQTASGVQAQYAYATPGPKTVKLVVTDAAGRTTAMTATVQVSAPPVVEQPAPVQDAPAQAPPANTGTSTPPAAAQDTLAPKLASLRVAKKARLGTGRSTLASRGADLRFSLSEAGRITVTLKRGKAKAKRLTFTAAKPGTMAIALGRKSGLGAGRYVVTVVAHDAAGNRSGVLKGTLRLR</sequence>
<keyword evidence="5" id="KW-1185">Reference proteome</keyword>
<dbReference type="PROSITE" id="PS50093">
    <property type="entry name" value="PKD"/>
    <property type="match status" value="1"/>
</dbReference>
<accession>A0ABY5PJH3</accession>
<feature type="compositionally biased region" description="Low complexity" evidence="1">
    <location>
        <begin position="503"/>
        <end position="517"/>
    </location>
</feature>
<dbReference type="CDD" id="cd00146">
    <property type="entry name" value="PKD"/>
    <property type="match status" value="1"/>
</dbReference>
<feature type="signal peptide" evidence="2">
    <location>
        <begin position="1"/>
        <end position="28"/>
    </location>
</feature>
<keyword evidence="2" id="KW-0732">Signal</keyword>
<dbReference type="InterPro" id="IPR006311">
    <property type="entry name" value="TAT_signal"/>
</dbReference>
<dbReference type="Pfam" id="PF18911">
    <property type="entry name" value="PKD_4"/>
    <property type="match status" value="1"/>
</dbReference>
<feature type="chain" id="PRO_5046014964" evidence="2">
    <location>
        <begin position="29"/>
        <end position="634"/>
    </location>
</feature>
<dbReference type="EMBL" id="CP088295">
    <property type="protein sequence ID" value="UUY04843.1"/>
    <property type="molecule type" value="Genomic_DNA"/>
</dbReference>
<name>A0ABY5PJH3_9ACTN</name>
<dbReference type="Gene3D" id="2.60.40.10">
    <property type="entry name" value="Immunoglobulins"/>
    <property type="match status" value="1"/>
</dbReference>
<protein>
    <submittedName>
        <fullName evidence="4">PKD domain-containing protein</fullName>
    </submittedName>
</protein>
<organism evidence="4 5">
    <name type="scientific">Svornostia abyssi</name>
    <dbReference type="NCBI Taxonomy" id="2898438"/>
    <lineage>
        <taxon>Bacteria</taxon>
        <taxon>Bacillati</taxon>
        <taxon>Actinomycetota</taxon>
        <taxon>Thermoleophilia</taxon>
        <taxon>Solirubrobacterales</taxon>
        <taxon>Baekduiaceae</taxon>
        <taxon>Svornostia</taxon>
    </lineage>
</organism>
<evidence type="ECO:0000313" key="5">
    <source>
        <dbReference type="Proteomes" id="UP001058860"/>
    </source>
</evidence>
<dbReference type="InterPro" id="IPR013783">
    <property type="entry name" value="Ig-like_fold"/>
</dbReference>
<evidence type="ECO:0000256" key="1">
    <source>
        <dbReference type="SAM" id="MobiDB-lite"/>
    </source>
</evidence>
<dbReference type="InterPro" id="IPR035986">
    <property type="entry name" value="PKD_dom_sf"/>
</dbReference>
<dbReference type="SMART" id="SM00089">
    <property type="entry name" value="PKD"/>
    <property type="match status" value="1"/>
</dbReference>
<evidence type="ECO:0000256" key="2">
    <source>
        <dbReference type="SAM" id="SignalP"/>
    </source>
</evidence>
<dbReference type="InterPro" id="IPR011050">
    <property type="entry name" value="Pectin_lyase_fold/virulence"/>
</dbReference>